<keyword evidence="4" id="KW-1185">Reference proteome</keyword>
<feature type="compositionally biased region" description="Polar residues" evidence="1">
    <location>
        <begin position="345"/>
        <end position="357"/>
    </location>
</feature>
<feature type="transmembrane region" description="Helical" evidence="2">
    <location>
        <begin position="143"/>
        <end position="164"/>
    </location>
</feature>
<feature type="compositionally biased region" description="Low complexity" evidence="1">
    <location>
        <begin position="182"/>
        <end position="197"/>
    </location>
</feature>
<evidence type="ECO:0000313" key="4">
    <source>
        <dbReference type="Proteomes" id="UP001221757"/>
    </source>
</evidence>
<protein>
    <submittedName>
        <fullName evidence="3">Uncharacterized protein</fullName>
    </submittedName>
</protein>
<dbReference type="InterPro" id="IPR023201">
    <property type="entry name" value="SecY_dom_sf"/>
</dbReference>
<dbReference type="EMBL" id="JARKIE010000374">
    <property type="protein sequence ID" value="KAJ7648835.1"/>
    <property type="molecule type" value="Genomic_DNA"/>
</dbReference>
<sequence>MILSPQRLRRCPPHLAFYVSAPPASALALPRHRLLQSFSPLSGFRLLNLSSGLSFRYCQKFLRRIMSSDSSDSLYWMCVILASNRGTLMALGITPIITSGMMLLASANLINIDFGLKEDRARTESPCIFDNKGFGYYHPPVPYAAPFACVPTIFASQNMIIMLLQSLPVRIQTSRLPPPPESSTSSRSTTSMHTSPPASTASDYRLHHQAVFGAIETWVSIWHPSVVTVHEAFTMHAFGDPKAQTHLKLTPPAHQPGSLLLTAPPDSAAQHRTRALSRPGHPLTTPMEQDVLAAEVALSSVCDDLARQRADAMQEMNNSFYPDPQPRLNLPPMQMQRVHDASQALHRSTSPRCSSPGRTVGSDDTSHPGSPAFSTMSQHDERALAAAARHVCDAPGAVPVQFACYHSSSSSSRSLYDACVTSISVPLHKPAFDHGLLYLSGHAPRVKHGRGPDSAPLQHDVVALAQRGAGPEVVDEQWQWSEFAGEGWSSIE</sequence>
<keyword evidence="2" id="KW-1133">Transmembrane helix</keyword>
<evidence type="ECO:0000256" key="1">
    <source>
        <dbReference type="SAM" id="MobiDB-lite"/>
    </source>
</evidence>
<dbReference type="AlphaFoldDB" id="A0AAD7FXP0"/>
<dbReference type="SUPFAM" id="SSF103491">
    <property type="entry name" value="Preprotein translocase SecY subunit"/>
    <property type="match status" value="1"/>
</dbReference>
<organism evidence="3 4">
    <name type="scientific">Mycena rosella</name>
    <name type="common">Pink bonnet</name>
    <name type="synonym">Agaricus rosellus</name>
    <dbReference type="NCBI Taxonomy" id="1033263"/>
    <lineage>
        <taxon>Eukaryota</taxon>
        <taxon>Fungi</taxon>
        <taxon>Dikarya</taxon>
        <taxon>Basidiomycota</taxon>
        <taxon>Agaricomycotina</taxon>
        <taxon>Agaricomycetes</taxon>
        <taxon>Agaricomycetidae</taxon>
        <taxon>Agaricales</taxon>
        <taxon>Marasmiineae</taxon>
        <taxon>Mycenaceae</taxon>
        <taxon>Mycena</taxon>
    </lineage>
</organism>
<keyword evidence="2" id="KW-0812">Transmembrane</keyword>
<gene>
    <name evidence="3" type="ORF">B0H17DRAFT_1215513</name>
</gene>
<dbReference type="Proteomes" id="UP001221757">
    <property type="component" value="Unassembled WGS sequence"/>
</dbReference>
<dbReference type="Gene3D" id="1.10.3370.10">
    <property type="entry name" value="SecY subunit domain"/>
    <property type="match status" value="1"/>
</dbReference>
<accession>A0AAD7FXP0</accession>
<evidence type="ECO:0000313" key="3">
    <source>
        <dbReference type="EMBL" id="KAJ7648835.1"/>
    </source>
</evidence>
<feature type="region of interest" description="Disordered" evidence="1">
    <location>
        <begin position="340"/>
        <end position="380"/>
    </location>
</feature>
<name>A0AAD7FXP0_MYCRO</name>
<proteinExistence type="predicted"/>
<evidence type="ECO:0000256" key="2">
    <source>
        <dbReference type="SAM" id="Phobius"/>
    </source>
</evidence>
<keyword evidence="2" id="KW-0472">Membrane</keyword>
<reference evidence="3" key="1">
    <citation type="submission" date="2023-03" db="EMBL/GenBank/DDBJ databases">
        <title>Massive genome expansion in bonnet fungi (Mycena s.s.) driven by repeated elements and novel gene families across ecological guilds.</title>
        <authorList>
            <consortium name="Lawrence Berkeley National Laboratory"/>
            <person name="Harder C.B."/>
            <person name="Miyauchi S."/>
            <person name="Viragh M."/>
            <person name="Kuo A."/>
            <person name="Thoen E."/>
            <person name="Andreopoulos B."/>
            <person name="Lu D."/>
            <person name="Skrede I."/>
            <person name="Drula E."/>
            <person name="Henrissat B."/>
            <person name="Morin E."/>
            <person name="Kohler A."/>
            <person name="Barry K."/>
            <person name="LaButti K."/>
            <person name="Morin E."/>
            <person name="Salamov A."/>
            <person name="Lipzen A."/>
            <person name="Mereny Z."/>
            <person name="Hegedus B."/>
            <person name="Baldrian P."/>
            <person name="Stursova M."/>
            <person name="Weitz H."/>
            <person name="Taylor A."/>
            <person name="Grigoriev I.V."/>
            <person name="Nagy L.G."/>
            <person name="Martin F."/>
            <person name="Kauserud H."/>
        </authorList>
    </citation>
    <scope>NUCLEOTIDE SEQUENCE</scope>
    <source>
        <strain evidence="3">CBHHK067</strain>
    </source>
</reference>
<dbReference type="Gene3D" id="1.10.510.10">
    <property type="entry name" value="Transferase(Phosphotransferase) domain 1"/>
    <property type="match status" value="1"/>
</dbReference>
<feature type="region of interest" description="Disordered" evidence="1">
    <location>
        <begin position="173"/>
        <end position="202"/>
    </location>
</feature>
<comment type="caution">
    <text evidence="3">The sequence shown here is derived from an EMBL/GenBank/DDBJ whole genome shotgun (WGS) entry which is preliminary data.</text>
</comment>